<name>A0A9X0D1D1_9CNID</name>
<reference evidence="1" key="1">
    <citation type="submission" date="2023-01" db="EMBL/GenBank/DDBJ databases">
        <title>Genome assembly of the deep-sea coral Lophelia pertusa.</title>
        <authorList>
            <person name="Herrera S."/>
            <person name="Cordes E."/>
        </authorList>
    </citation>
    <scope>NUCLEOTIDE SEQUENCE</scope>
    <source>
        <strain evidence="1">USNM1676648</strain>
        <tissue evidence="1">Polyp</tissue>
    </source>
</reference>
<accession>A0A9X0D1D1</accession>
<dbReference type="OrthoDB" id="6022745at2759"/>
<feature type="non-terminal residue" evidence="1">
    <location>
        <position position="164"/>
    </location>
</feature>
<evidence type="ECO:0008006" key="3">
    <source>
        <dbReference type="Google" id="ProtNLM"/>
    </source>
</evidence>
<dbReference type="Proteomes" id="UP001163046">
    <property type="component" value="Unassembled WGS sequence"/>
</dbReference>
<dbReference type="EMBL" id="MU825903">
    <property type="protein sequence ID" value="KAJ7383265.1"/>
    <property type="molecule type" value="Genomic_DNA"/>
</dbReference>
<sequence length="164" mass="17689">TTLIGNYDIKRCYIVDITFHYQISGGLTSSTIAKTRSQFSNLFQQVSGLLKFISECNGVTTSSEEIIASPPGVSSVFFRVPLIFTASSSVADDQVSSKLTNCINKMTSNYKGFIDSQSPSITQDDVTYRKYNLSTISDKKSCCGGDIPPPCCSAGSIKVSSTKC</sequence>
<comment type="caution">
    <text evidence="1">The sequence shown here is derived from an EMBL/GenBank/DDBJ whole genome shotgun (WGS) entry which is preliminary data.</text>
</comment>
<organism evidence="1 2">
    <name type="scientific">Desmophyllum pertusum</name>
    <dbReference type="NCBI Taxonomy" id="174260"/>
    <lineage>
        <taxon>Eukaryota</taxon>
        <taxon>Metazoa</taxon>
        <taxon>Cnidaria</taxon>
        <taxon>Anthozoa</taxon>
        <taxon>Hexacorallia</taxon>
        <taxon>Scleractinia</taxon>
        <taxon>Caryophylliina</taxon>
        <taxon>Caryophylliidae</taxon>
        <taxon>Desmophyllum</taxon>
    </lineage>
</organism>
<evidence type="ECO:0000313" key="1">
    <source>
        <dbReference type="EMBL" id="KAJ7383265.1"/>
    </source>
</evidence>
<gene>
    <name evidence="1" type="ORF">OS493_029678</name>
</gene>
<dbReference type="AlphaFoldDB" id="A0A9X0D1D1"/>
<evidence type="ECO:0000313" key="2">
    <source>
        <dbReference type="Proteomes" id="UP001163046"/>
    </source>
</evidence>
<feature type="non-terminal residue" evidence="1">
    <location>
        <position position="1"/>
    </location>
</feature>
<keyword evidence="2" id="KW-1185">Reference proteome</keyword>
<protein>
    <recommendedName>
        <fullName evidence="3">SEA domain-containing protein</fullName>
    </recommendedName>
</protein>
<proteinExistence type="predicted"/>